<keyword evidence="9" id="KW-0325">Glycoprotein</keyword>
<dbReference type="CDD" id="cd00096">
    <property type="entry name" value="Ig"/>
    <property type="match status" value="1"/>
</dbReference>
<evidence type="ECO:0000256" key="1">
    <source>
        <dbReference type="ARBA" id="ARBA00004251"/>
    </source>
</evidence>
<dbReference type="Proteomes" id="UP001311232">
    <property type="component" value="Unassembled WGS sequence"/>
</dbReference>
<dbReference type="SUPFAM" id="SSF48726">
    <property type="entry name" value="Immunoglobulin"/>
    <property type="match status" value="2"/>
</dbReference>
<comment type="caution">
    <text evidence="13">The sequence shown here is derived from an EMBL/GenBank/DDBJ whole genome shotgun (WGS) entry which is preliminary data.</text>
</comment>
<keyword evidence="8" id="KW-0675">Receptor</keyword>
<proteinExistence type="predicted"/>
<dbReference type="GO" id="GO:0042102">
    <property type="term" value="P:positive regulation of T cell proliferation"/>
    <property type="evidence" value="ECO:0007669"/>
    <property type="project" value="TreeGrafter"/>
</dbReference>
<dbReference type="GO" id="GO:0042130">
    <property type="term" value="P:negative regulation of T cell proliferation"/>
    <property type="evidence" value="ECO:0007669"/>
    <property type="project" value="TreeGrafter"/>
</dbReference>
<evidence type="ECO:0000259" key="12">
    <source>
        <dbReference type="PROSITE" id="PS50835"/>
    </source>
</evidence>
<dbReference type="Gene3D" id="2.60.40.10">
    <property type="entry name" value="Immunoglobulins"/>
    <property type="match status" value="2"/>
</dbReference>
<dbReference type="AlphaFoldDB" id="A0AAV9SDG2"/>
<evidence type="ECO:0000313" key="13">
    <source>
        <dbReference type="EMBL" id="KAK5619273.1"/>
    </source>
</evidence>
<evidence type="ECO:0000256" key="11">
    <source>
        <dbReference type="SAM" id="Phobius"/>
    </source>
</evidence>
<dbReference type="GO" id="GO:0009897">
    <property type="term" value="C:external side of plasma membrane"/>
    <property type="evidence" value="ECO:0007669"/>
    <property type="project" value="TreeGrafter"/>
</dbReference>
<accession>A0AAV9SDG2</accession>
<evidence type="ECO:0000256" key="2">
    <source>
        <dbReference type="ARBA" id="ARBA00022475"/>
    </source>
</evidence>
<evidence type="ECO:0000256" key="8">
    <source>
        <dbReference type="ARBA" id="ARBA00023170"/>
    </source>
</evidence>
<name>A0AAV9SDG2_9TELE</name>
<dbReference type="PANTHER" id="PTHR25466">
    <property type="entry name" value="T-LYMPHOCYTE ACTIVATION ANTIGEN"/>
    <property type="match status" value="1"/>
</dbReference>
<dbReference type="InterPro" id="IPR007110">
    <property type="entry name" value="Ig-like_dom"/>
</dbReference>
<dbReference type="GO" id="GO:0071222">
    <property type="term" value="P:cellular response to lipopolysaccharide"/>
    <property type="evidence" value="ECO:0007669"/>
    <property type="project" value="TreeGrafter"/>
</dbReference>
<dbReference type="GO" id="GO:0006955">
    <property type="term" value="P:immune response"/>
    <property type="evidence" value="ECO:0007669"/>
    <property type="project" value="TreeGrafter"/>
</dbReference>
<keyword evidence="14" id="KW-1185">Reference proteome</keyword>
<evidence type="ECO:0000256" key="10">
    <source>
        <dbReference type="ARBA" id="ARBA00023319"/>
    </source>
</evidence>
<dbReference type="SMART" id="SM00409">
    <property type="entry name" value="IG"/>
    <property type="match status" value="2"/>
</dbReference>
<dbReference type="PROSITE" id="PS50835">
    <property type="entry name" value="IG_LIKE"/>
    <property type="match status" value="1"/>
</dbReference>
<keyword evidence="10" id="KW-0393">Immunoglobulin domain</keyword>
<keyword evidence="3 11" id="KW-0812">Transmembrane</keyword>
<protein>
    <recommendedName>
        <fullName evidence="12">Ig-like domain-containing protein</fullName>
    </recommendedName>
</protein>
<keyword evidence="4" id="KW-0732">Signal</keyword>
<evidence type="ECO:0000256" key="5">
    <source>
        <dbReference type="ARBA" id="ARBA00022989"/>
    </source>
</evidence>
<organism evidence="13 14">
    <name type="scientific">Crenichthys baileyi</name>
    <name type="common">White River springfish</name>
    <dbReference type="NCBI Taxonomy" id="28760"/>
    <lineage>
        <taxon>Eukaryota</taxon>
        <taxon>Metazoa</taxon>
        <taxon>Chordata</taxon>
        <taxon>Craniata</taxon>
        <taxon>Vertebrata</taxon>
        <taxon>Euteleostomi</taxon>
        <taxon>Actinopterygii</taxon>
        <taxon>Neopterygii</taxon>
        <taxon>Teleostei</taxon>
        <taxon>Neoteleostei</taxon>
        <taxon>Acanthomorphata</taxon>
        <taxon>Ovalentaria</taxon>
        <taxon>Atherinomorphae</taxon>
        <taxon>Cyprinodontiformes</taxon>
        <taxon>Goodeidae</taxon>
        <taxon>Crenichthys</taxon>
    </lineage>
</organism>
<sequence length="448" mass="50769">MNAEGNTSALKDSLFSSCSLFLVKAALQENKMFKLCALVALLCLHQGMFCIAFYVSQMQVDYGLPAVLRCDGSALKEAEGAVHWELRGEDVVTLREGEPRVSERFKGRIQLPSEEQIKEGNWSVVLRKTKFRDADMYECIWQEAKSISTVWLSVVEPNVNQSITVLDDANVDLTCFIKPQREPVRSLFWTRNGKHLYSHDLTSSPAVEGEFLLSSRFNEEEFHLYLRPTVSDSGKYQCWYTTGESDPPKLGIPESYTLTVMKRVISDVMDLEETSTDDWLSPVTFWEEELISAETTETPTDRLAVYLQLSTEAMKVMEHDETSTVEEQIRTSHEVVTLLSDDVNGLEPTGFPTEFLPILLEESIQLTQDERNLLPKDLTNSKQTDDFKEKETFSDNENLDPTWNVFQLETFPWIRAGLIGGVLLITAVVLCVLGAYLIHRGGEVDPHL</sequence>
<evidence type="ECO:0000256" key="9">
    <source>
        <dbReference type="ARBA" id="ARBA00023180"/>
    </source>
</evidence>
<keyword evidence="5 11" id="KW-1133">Transmembrane helix</keyword>
<dbReference type="InterPro" id="IPR003599">
    <property type="entry name" value="Ig_sub"/>
</dbReference>
<keyword evidence="7" id="KW-1015">Disulfide bond</keyword>
<dbReference type="PANTHER" id="PTHR25466:SF14">
    <property type="entry name" value="BUTYROPHILIN SUBFAMILY 2 MEMBER A2-LIKE-RELATED"/>
    <property type="match status" value="1"/>
</dbReference>
<comment type="subcellular location">
    <subcellularLocation>
        <location evidence="1">Cell membrane</location>
        <topology evidence="1">Single-pass type I membrane protein</topology>
    </subcellularLocation>
</comment>
<dbReference type="InterPro" id="IPR051713">
    <property type="entry name" value="T-cell_Activation_Regulation"/>
</dbReference>
<evidence type="ECO:0000256" key="4">
    <source>
        <dbReference type="ARBA" id="ARBA00022729"/>
    </source>
</evidence>
<gene>
    <name evidence="13" type="ORF">CRENBAI_018123</name>
</gene>
<dbReference type="GO" id="GO:0031295">
    <property type="term" value="P:T cell costimulation"/>
    <property type="evidence" value="ECO:0007669"/>
    <property type="project" value="TreeGrafter"/>
</dbReference>
<feature type="domain" description="Ig-like" evidence="12">
    <location>
        <begin position="157"/>
        <end position="238"/>
    </location>
</feature>
<evidence type="ECO:0000313" key="14">
    <source>
        <dbReference type="Proteomes" id="UP001311232"/>
    </source>
</evidence>
<keyword evidence="2" id="KW-1003">Cell membrane</keyword>
<feature type="transmembrane region" description="Helical" evidence="11">
    <location>
        <begin position="32"/>
        <end position="55"/>
    </location>
</feature>
<evidence type="ECO:0000256" key="6">
    <source>
        <dbReference type="ARBA" id="ARBA00023136"/>
    </source>
</evidence>
<dbReference type="InterPro" id="IPR013783">
    <property type="entry name" value="Ig-like_fold"/>
</dbReference>
<dbReference type="InterPro" id="IPR036179">
    <property type="entry name" value="Ig-like_dom_sf"/>
</dbReference>
<evidence type="ECO:0000256" key="3">
    <source>
        <dbReference type="ARBA" id="ARBA00022692"/>
    </source>
</evidence>
<reference evidence="13 14" key="1">
    <citation type="submission" date="2021-06" db="EMBL/GenBank/DDBJ databases">
        <authorList>
            <person name="Palmer J.M."/>
        </authorList>
    </citation>
    <scope>NUCLEOTIDE SEQUENCE [LARGE SCALE GENOMIC DNA]</scope>
    <source>
        <strain evidence="13 14">MEX-2019</strain>
        <tissue evidence="13">Muscle</tissue>
    </source>
</reference>
<keyword evidence="6 11" id="KW-0472">Membrane</keyword>
<dbReference type="GO" id="GO:0007166">
    <property type="term" value="P:cell surface receptor signaling pathway"/>
    <property type="evidence" value="ECO:0007669"/>
    <property type="project" value="TreeGrafter"/>
</dbReference>
<dbReference type="EMBL" id="JAHHUM010000582">
    <property type="protein sequence ID" value="KAK5619273.1"/>
    <property type="molecule type" value="Genomic_DNA"/>
</dbReference>
<evidence type="ECO:0000256" key="7">
    <source>
        <dbReference type="ARBA" id="ARBA00023157"/>
    </source>
</evidence>
<feature type="transmembrane region" description="Helical" evidence="11">
    <location>
        <begin position="416"/>
        <end position="438"/>
    </location>
</feature>